<comment type="caution">
    <text evidence="4">The sequence shown here is derived from an EMBL/GenBank/DDBJ whole genome shotgun (WGS) entry which is preliminary data.</text>
</comment>
<evidence type="ECO:0000256" key="2">
    <source>
        <dbReference type="ARBA" id="ARBA00022777"/>
    </source>
</evidence>
<dbReference type="EMBL" id="SZZH01000001">
    <property type="protein sequence ID" value="TKV60237.1"/>
    <property type="molecule type" value="Genomic_DNA"/>
</dbReference>
<dbReference type="PANTHER" id="PTHR10584">
    <property type="entry name" value="SUGAR KINASE"/>
    <property type="match status" value="1"/>
</dbReference>
<keyword evidence="2 4" id="KW-0418">Kinase</keyword>
<evidence type="ECO:0000256" key="1">
    <source>
        <dbReference type="ARBA" id="ARBA00022679"/>
    </source>
</evidence>
<protein>
    <submittedName>
        <fullName evidence="4">Ribokinase</fullName>
    </submittedName>
</protein>
<dbReference type="GO" id="GO:0016301">
    <property type="term" value="F:kinase activity"/>
    <property type="evidence" value="ECO:0007669"/>
    <property type="project" value="UniProtKB-KW"/>
</dbReference>
<evidence type="ECO:0000313" key="4">
    <source>
        <dbReference type="EMBL" id="TKV60237.1"/>
    </source>
</evidence>
<feature type="domain" description="Carbohydrate kinase PfkB" evidence="3">
    <location>
        <begin position="12"/>
        <end position="294"/>
    </location>
</feature>
<dbReference type="PANTHER" id="PTHR10584:SF167">
    <property type="entry name" value="PFKB DOMAIN PROTEIN"/>
    <property type="match status" value="1"/>
</dbReference>
<name>A0A4U6QIK7_9ACTN</name>
<dbReference type="RefSeq" id="WP_137447540.1">
    <property type="nucleotide sequence ID" value="NZ_SZZH01000001.1"/>
</dbReference>
<dbReference type="InterPro" id="IPR029056">
    <property type="entry name" value="Ribokinase-like"/>
</dbReference>
<organism evidence="4 5">
    <name type="scientific">Nakamurella flava</name>
    <dbReference type="NCBI Taxonomy" id="2576308"/>
    <lineage>
        <taxon>Bacteria</taxon>
        <taxon>Bacillati</taxon>
        <taxon>Actinomycetota</taxon>
        <taxon>Actinomycetes</taxon>
        <taxon>Nakamurellales</taxon>
        <taxon>Nakamurellaceae</taxon>
        <taxon>Nakamurella</taxon>
    </lineage>
</organism>
<dbReference type="AlphaFoldDB" id="A0A4U6QIK7"/>
<gene>
    <name evidence="4" type="ORF">FDO65_00425</name>
</gene>
<evidence type="ECO:0000313" key="5">
    <source>
        <dbReference type="Proteomes" id="UP000306985"/>
    </source>
</evidence>
<sequence>MTDPADHGATRVVVGDVGLDVVAVPAAPPVTGQDTRAAIAVTAGGAAGNTATWLRGHGLPVTLIARVGDDRAGIAVREELESIDVDCRFAVDPVRPTCCVVVLVEGDDRTLLSDRGANGALAPGDVDLEGFAAGPAHLHLSGYVLFDEGSRAAGVRALAAARERGWSTSVDPQSVPHLQGVGAGRFREWIADVDLVLPNASELAALGGPAAVLAALGPGGAIAVTRGADGAAWIDREATVARANPGPVAVRDATGAGDAFNAGLLAAWLAGASRADALVSGMQDAVRAVTGLGARPVPG</sequence>
<reference evidence="4 5" key="1">
    <citation type="submission" date="2019-05" db="EMBL/GenBank/DDBJ databases">
        <title>Nakamurella sp. N5BH11, whole genome shotgun sequence.</title>
        <authorList>
            <person name="Tuo L."/>
        </authorList>
    </citation>
    <scope>NUCLEOTIDE SEQUENCE [LARGE SCALE GENOMIC DNA]</scope>
    <source>
        <strain evidence="4 5">N5BH11</strain>
    </source>
</reference>
<dbReference type="OrthoDB" id="7946249at2"/>
<dbReference type="Proteomes" id="UP000306985">
    <property type="component" value="Unassembled WGS sequence"/>
</dbReference>
<dbReference type="Gene3D" id="3.40.1190.20">
    <property type="match status" value="1"/>
</dbReference>
<dbReference type="SUPFAM" id="SSF53613">
    <property type="entry name" value="Ribokinase-like"/>
    <property type="match status" value="1"/>
</dbReference>
<keyword evidence="1" id="KW-0808">Transferase</keyword>
<evidence type="ECO:0000259" key="3">
    <source>
        <dbReference type="Pfam" id="PF00294"/>
    </source>
</evidence>
<keyword evidence="5" id="KW-1185">Reference proteome</keyword>
<proteinExistence type="predicted"/>
<accession>A0A4U6QIK7</accession>
<dbReference type="Pfam" id="PF00294">
    <property type="entry name" value="PfkB"/>
    <property type="match status" value="1"/>
</dbReference>
<dbReference type="InterPro" id="IPR011611">
    <property type="entry name" value="PfkB_dom"/>
</dbReference>